<comment type="pathway">
    <text evidence="3">Glycan degradation; xylan degradation.</text>
</comment>
<evidence type="ECO:0000256" key="12">
    <source>
        <dbReference type="RuleBase" id="RU361174"/>
    </source>
</evidence>
<dbReference type="InterPro" id="IPR044846">
    <property type="entry name" value="GH10"/>
</dbReference>
<evidence type="ECO:0000259" key="14">
    <source>
        <dbReference type="PROSITE" id="PS51760"/>
    </source>
</evidence>
<evidence type="ECO:0000313" key="16">
    <source>
        <dbReference type="Proteomes" id="UP000320762"/>
    </source>
</evidence>
<dbReference type="GO" id="GO:0031176">
    <property type="term" value="F:endo-1,4-beta-xylanase activity"/>
    <property type="evidence" value="ECO:0007669"/>
    <property type="project" value="UniProtKB-EC"/>
</dbReference>
<keyword evidence="5" id="KW-0964">Secreted</keyword>
<dbReference type="GO" id="GO:0005576">
    <property type="term" value="C:extracellular region"/>
    <property type="evidence" value="ECO:0007669"/>
    <property type="project" value="UniProtKB-SubCell"/>
</dbReference>
<evidence type="ECO:0000313" key="15">
    <source>
        <dbReference type="EMBL" id="TRM65608.1"/>
    </source>
</evidence>
<dbReference type="PROSITE" id="PS00591">
    <property type="entry name" value="GH10_1"/>
    <property type="match status" value="1"/>
</dbReference>
<feature type="domain" description="GH10" evidence="14">
    <location>
        <begin position="38"/>
        <end position="353"/>
    </location>
</feature>
<sequence length="356" mass="38394">MFARTVTLIALLPLVQLGQVQGKPYGRPVSTSPRAADATGMHTAADAQGRYFGTFCDPASTYWTDAGFMALVDNKADVGQLTVSNSLKWDSTERSQNSFTYTNPDKLVAYAQEHGYLVRGHTLVWHNQLPSWVSSVAQSSVASVIENHISNVAGRYAGQLYAWDVVNEPFNEDGSWRTDPFYNALGDSYVTIALNAARAADPTAKLYINEYNVETPGRKSSALVALAKSLVSAGAPLHGIGFQCHFVLGQSPSTATLVSQFEQYTSLGLEVAITELDIRIQQPASSASLAQQQTEYQNVVAACKAVDLCVGVTAAGMSDKYTWVPGTFPGYGSPLMFDESFNKKPAYTGVVDGWDA</sequence>
<organism evidence="15 16">
    <name type="scientific">Schizophyllum amplum</name>
    <dbReference type="NCBI Taxonomy" id="97359"/>
    <lineage>
        <taxon>Eukaryota</taxon>
        <taxon>Fungi</taxon>
        <taxon>Dikarya</taxon>
        <taxon>Basidiomycota</taxon>
        <taxon>Agaricomycotina</taxon>
        <taxon>Agaricomycetes</taxon>
        <taxon>Agaricomycetidae</taxon>
        <taxon>Agaricales</taxon>
        <taxon>Schizophyllaceae</taxon>
        <taxon>Schizophyllum</taxon>
    </lineage>
</organism>
<accession>A0A550CLG6</accession>
<dbReference type="STRING" id="97359.A0A550CLG6"/>
<keyword evidence="6" id="KW-0858">Xylan degradation</keyword>
<keyword evidence="8 12" id="KW-0119">Carbohydrate metabolism</keyword>
<dbReference type="Gene3D" id="3.20.20.80">
    <property type="entry name" value="Glycosidases"/>
    <property type="match status" value="1"/>
</dbReference>
<comment type="subcellular location">
    <subcellularLocation>
        <location evidence="2">Secreted</location>
    </subcellularLocation>
</comment>
<feature type="chain" id="PRO_5021846049" description="Beta-xylanase" evidence="13">
    <location>
        <begin position="23"/>
        <end position="356"/>
    </location>
</feature>
<evidence type="ECO:0000256" key="7">
    <source>
        <dbReference type="ARBA" id="ARBA00022801"/>
    </source>
</evidence>
<evidence type="ECO:0000256" key="6">
    <source>
        <dbReference type="ARBA" id="ARBA00022651"/>
    </source>
</evidence>
<keyword evidence="9 12" id="KW-0326">Glycosidase</keyword>
<dbReference type="Pfam" id="PF00331">
    <property type="entry name" value="Glyco_hydro_10"/>
    <property type="match status" value="1"/>
</dbReference>
<dbReference type="EMBL" id="VDMD01000005">
    <property type="protein sequence ID" value="TRM65608.1"/>
    <property type="molecule type" value="Genomic_DNA"/>
</dbReference>
<evidence type="ECO:0000256" key="13">
    <source>
        <dbReference type="SAM" id="SignalP"/>
    </source>
</evidence>
<evidence type="ECO:0000256" key="8">
    <source>
        <dbReference type="ARBA" id="ARBA00023277"/>
    </source>
</evidence>
<evidence type="ECO:0000256" key="2">
    <source>
        <dbReference type="ARBA" id="ARBA00004613"/>
    </source>
</evidence>
<dbReference type="AlphaFoldDB" id="A0A550CLG6"/>
<keyword evidence="16" id="KW-1185">Reference proteome</keyword>
<comment type="catalytic activity">
    <reaction evidence="1 12">
        <text>Endohydrolysis of (1-&gt;4)-beta-D-xylosidic linkages in xylans.</text>
        <dbReference type="EC" id="3.2.1.8"/>
    </reaction>
</comment>
<evidence type="ECO:0000256" key="1">
    <source>
        <dbReference type="ARBA" id="ARBA00000681"/>
    </source>
</evidence>
<dbReference type="GO" id="GO:0045493">
    <property type="term" value="P:xylan catabolic process"/>
    <property type="evidence" value="ECO:0007669"/>
    <property type="project" value="UniProtKB-KW"/>
</dbReference>
<dbReference type="InterPro" id="IPR001000">
    <property type="entry name" value="GH10_dom"/>
</dbReference>
<dbReference type="SUPFAM" id="SSF51445">
    <property type="entry name" value="(Trans)glycosidases"/>
    <property type="match status" value="1"/>
</dbReference>
<dbReference type="PROSITE" id="PS51760">
    <property type="entry name" value="GH10_2"/>
    <property type="match status" value="1"/>
</dbReference>
<comment type="caution">
    <text evidence="15">The sequence shown here is derived from an EMBL/GenBank/DDBJ whole genome shotgun (WGS) entry which is preliminary data.</text>
</comment>
<evidence type="ECO:0000256" key="9">
    <source>
        <dbReference type="ARBA" id="ARBA00023295"/>
    </source>
</evidence>
<evidence type="ECO:0000256" key="3">
    <source>
        <dbReference type="ARBA" id="ARBA00004851"/>
    </source>
</evidence>
<evidence type="ECO:0000256" key="11">
    <source>
        <dbReference type="PROSITE-ProRule" id="PRU10061"/>
    </source>
</evidence>
<dbReference type="PRINTS" id="PR00134">
    <property type="entry name" value="GLHYDRLASE10"/>
</dbReference>
<evidence type="ECO:0000256" key="4">
    <source>
        <dbReference type="ARBA" id="ARBA00007495"/>
    </source>
</evidence>
<dbReference type="PANTHER" id="PTHR31490">
    <property type="entry name" value="GLYCOSYL HYDROLASE"/>
    <property type="match status" value="1"/>
</dbReference>
<keyword evidence="13" id="KW-0732">Signal</keyword>
<gene>
    <name evidence="15" type="ORF">BD626DRAFT_221372</name>
</gene>
<keyword evidence="7 12" id="KW-0378">Hydrolase</keyword>
<keyword evidence="10 12" id="KW-0624">Polysaccharide degradation</keyword>
<protein>
    <recommendedName>
        <fullName evidence="12">Beta-xylanase</fullName>
        <ecNumber evidence="12">3.2.1.8</ecNumber>
    </recommendedName>
</protein>
<dbReference type="OrthoDB" id="3055998at2759"/>
<dbReference type="SMART" id="SM00633">
    <property type="entry name" value="Glyco_10"/>
    <property type="match status" value="1"/>
</dbReference>
<dbReference type="InterPro" id="IPR017853">
    <property type="entry name" value="GH"/>
</dbReference>
<comment type="similarity">
    <text evidence="4 12">Belongs to the glycosyl hydrolase 10 (cellulase F) family.</text>
</comment>
<proteinExistence type="inferred from homology"/>
<evidence type="ECO:0000256" key="10">
    <source>
        <dbReference type="ARBA" id="ARBA00023326"/>
    </source>
</evidence>
<reference evidence="15 16" key="1">
    <citation type="journal article" date="2019" name="New Phytol.">
        <title>Comparative genomics reveals unique wood-decay strategies and fruiting body development in the Schizophyllaceae.</title>
        <authorList>
            <person name="Almasi E."/>
            <person name="Sahu N."/>
            <person name="Krizsan K."/>
            <person name="Balint B."/>
            <person name="Kovacs G.M."/>
            <person name="Kiss B."/>
            <person name="Cseklye J."/>
            <person name="Drula E."/>
            <person name="Henrissat B."/>
            <person name="Nagy I."/>
            <person name="Chovatia M."/>
            <person name="Adam C."/>
            <person name="LaButti K."/>
            <person name="Lipzen A."/>
            <person name="Riley R."/>
            <person name="Grigoriev I.V."/>
            <person name="Nagy L.G."/>
        </authorList>
    </citation>
    <scope>NUCLEOTIDE SEQUENCE [LARGE SCALE GENOMIC DNA]</scope>
    <source>
        <strain evidence="15 16">NL-1724</strain>
    </source>
</reference>
<dbReference type="InterPro" id="IPR031158">
    <property type="entry name" value="GH10_AS"/>
</dbReference>
<evidence type="ECO:0000256" key="5">
    <source>
        <dbReference type="ARBA" id="ARBA00022525"/>
    </source>
</evidence>
<feature type="signal peptide" evidence="13">
    <location>
        <begin position="1"/>
        <end position="22"/>
    </location>
</feature>
<dbReference type="EC" id="3.2.1.8" evidence="12"/>
<name>A0A550CLG6_9AGAR</name>
<dbReference type="Proteomes" id="UP000320762">
    <property type="component" value="Unassembled WGS sequence"/>
</dbReference>
<dbReference type="PANTHER" id="PTHR31490:SF35">
    <property type="entry name" value="ENDO-1,4-BETA-XYLANASE"/>
    <property type="match status" value="1"/>
</dbReference>
<feature type="active site" description="Nucleophile" evidence="11">
    <location>
        <position position="275"/>
    </location>
</feature>